<reference evidence="7" key="1">
    <citation type="journal article" date="2019" name="Int. J. Syst. Evol. Microbiol.">
        <title>The Global Catalogue of Microorganisms (GCM) 10K type strain sequencing project: providing services to taxonomists for standard genome sequencing and annotation.</title>
        <authorList>
            <consortium name="The Broad Institute Genomics Platform"/>
            <consortium name="The Broad Institute Genome Sequencing Center for Infectious Disease"/>
            <person name="Wu L."/>
            <person name="Ma J."/>
        </authorList>
    </citation>
    <scope>NUCLEOTIDE SEQUENCE [LARGE SCALE GENOMIC DNA]</scope>
    <source>
        <strain evidence="7">JCM 18303</strain>
    </source>
</reference>
<protein>
    <submittedName>
        <fullName evidence="6">Molybdopterin oxidoreductase family protein</fullName>
    </submittedName>
</protein>
<proteinExistence type="inferred from homology"/>
<evidence type="ECO:0000259" key="5">
    <source>
        <dbReference type="PROSITE" id="PS51669"/>
    </source>
</evidence>
<evidence type="ECO:0000256" key="3">
    <source>
        <dbReference type="ARBA" id="ARBA00023004"/>
    </source>
</evidence>
<dbReference type="Gene3D" id="2.40.40.20">
    <property type="match status" value="1"/>
</dbReference>
<dbReference type="InterPro" id="IPR006657">
    <property type="entry name" value="MoPterin_dinucl-bd_dom"/>
</dbReference>
<keyword evidence="7" id="KW-1185">Reference proteome</keyword>
<dbReference type="SMART" id="SM00926">
    <property type="entry name" value="Molybdop_Fe4S4"/>
    <property type="match status" value="1"/>
</dbReference>
<dbReference type="InterPro" id="IPR006656">
    <property type="entry name" value="Mopterin_OxRdtase"/>
</dbReference>
<dbReference type="Pfam" id="PF00384">
    <property type="entry name" value="Molybdopterin"/>
    <property type="match status" value="1"/>
</dbReference>
<evidence type="ECO:0000256" key="1">
    <source>
        <dbReference type="ARBA" id="ARBA00010312"/>
    </source>
</evidence>
<dbReference type="InterPro" id="IPR050612">
    <property type="entry name" value="Prok_Mopterin_Oxidored"/>
</dbReference>
<comment type="similarity">
    <text evidence="1">Belongs to the prokaryotic molybdopterin-containing oxidoreductase family.</text>
</comment>
<keyword evidence="2" id="KW-0479">Metal-binding</keyword>
<evidence type="ECO:0000313" key="7">
    <source>
        <dbReference type="Proteomes" id="UP001428817"/>
    </source>
</evidence>
<dbReference type="SUPFAM" id="SSF53706">
    <property type="entry name" value="Formate dehydrogenase/DMSO reductase, domains 1-3"/>
    <property type="match status" value="1"/>
</dbReference>
<organism evidence="6 7">
    <name type="scientific">Pseudonocardia eucalypti</name>
    <dbReference type="NCBI Taxonomy" id="648755"/>
    <lineage>
        <taxon>Bacteria</taxon>
        <taxon>Bacillati</taxon>
        <taxon>Actinomycetota</taxon>
        <taxon>Actinomycetes</taxon>
        <taxon>Pseudonocardiales</taxon>
        <taxon>Pseudonocardiaceae</taxon>
        <taxon>Pseudonocardia</taxon>
    </lineage>
</organism>
<sequence>MSEHLTTCPICEVACGLKIKIEDGNVVSVRGDTEHPPTRGYICPKGTALQGLHHDPDRLRAPLVRRDGELVETTWDGAFRFLRERLGPIAEGGPDAVAWHLGTPLAHDYGSFVYGKTALRLSGARQVYTAATVDHMPMMTAAGLMFGARDTASWSMAAPDVDRCDLLVLIGVNPLVSNATGISAPRGRLKAIRERGGRIIVIDPVRTATAELADQHLAVRPGGDAALLAAVVNVIFAEGLDRLNRLEQHVAGVDALRTAVSPFTPEAVAGRCGIEPPVIRELAREIAAAPSAAIYGRCGAMVQQFGSLNIWLMWVIAAVTGNLDRPGGVLFPLAAAATHNTRGDAAHGYPFPTGRWHTRVGGHPEVLGELPLAALADEILADQSPIRALITIASNGARTAPDSARFEDALRRVELLISVDPYINETTRHADIILPPPSPLHRDYYDLFYEQLISHNHTRYTEPVLPLPDGAYTEHQILMELVGVLGGFGDMDRGVVDDIILSALVHDVVEEPGSVLAHLDPQDVLAALGSERGPQRGLDLLLRAGPYGDHFGARPGGLTLADLKRHPHGIDLGPLQPRLPDNLRTPSGRVELAPDPLVADLARVRDGLGDDHELVIISRRQTRSMNTMLHNIPALMRGKERCTLLLHPDDAAARGLVDGARCEISSATGTIEATVEVSDAVRRGVVSLPHGWGHDGPGLRLRVAEKHPGANLNAITGPLGVDPLSGTAAFNGVQVDVRPLGATAPA</sequence>
<keyword evidence="4" id="KW-0411">Iron-sulfur</keyword>
<dbReference type="Pfam" id="PF01568">
    <property type="entry name" value="Molydop_binding"/>
    <property type="match status" value="1"/>
</dbReference>
<evidence type="ECO:0000256" key="2">
    <source>
        <dbReference type="ARBA" id="ARBA00022723"/>
    </source>
</evidence>
<accession>A0ABP9QXE0</accession>
<dbReference type="PANTHER" id="PTHR43742">
    <property type="entry name" value="TRIMETHYLAMINE-N-OXIDE REDUCTASE"/>
    <property type="match status" value="1"/>
</dbReference>
<dbReference type="EMBL" id="BAABJP010000041">
    <property type="protein sequence ID" value="GAA5168896.1"/>
    <property type="molecule type" value="Genomic_DNA"/>
</dbReference>
<gene>
    <name evidence="6" type="ORF">GCM10023321_63620</name>
</gene>
<dbReference type="Pfam" id="PF04879">
    <property type="entry name" value="Molybdop_Fe4S4"/>
    <property type="match status" value="1"/>
</dbReference>
<dbReference type="InterPro" id="IPR006963">
    <property type="entry name" value="Mopterin_OxRdtase_4Fe-4S_dom"/>
</dbReference>
<dbReference type="Proteomes" id="UP001428817">
    <property type="component" value="Unassembled WGS sequence"/>
</dbReference>
<dbReference type="Gene3D" id="2.20.25.90">
    <property type="entry name" value="ADC-like domains"/>
    <property type="match status" value="1"/>
</dbReference>
<evidence type="ECO:0000313" key="6">
    <source>
        <dbReference type="EMBL" id="GAA5168896.1"/>
    </source>
</evidence>
<name>A0ABP9QXE0_9PSEU</name>
<keyword evidence="3" id="KW-0408">Iron</keyword>
<comment type="caution">
    <text evidence="6">The sequence shown here is derived from an EMBL/GenBank/DDBJ whole genome shotgun (WGS) entry which is preliminary data.</text>
</comment>
<dbReference type="SUPFAM" id="SSF50692">
    <property type="entry name" value="ADC-like"/>
    <property type="match status" value="1"/>
</dbReference>
<dbReference type="PROSITE" id="PS51669">
    <property type="entry name" value="4FE4S_MOW_BIS_MGD"/>
    <property type="match status" value="1"/>
</dbReference>
<dbReference type="Gene3D" id="3.40.50.740">
    <property type="match status" value="1"/>
</dbReference>
<dbReference type="RefSeq" id="WP_185061452.1">
    <property type="nucleotide sequence ID" value="NZ_BAABJP010000041.1"/>
</dbReference>
<dbReference type="InterPro" id="IPR009010">
    <property type="entry name" value="Asp_de-COase-like_dom_sf"/>
</dbReference>
<evidence type="ECO:0000256" key="4">
    <source>
        <dbReference type="ARBA" id="ARBA00023014"/>
    </source>
</evidence>
<feature type="domain" description="4Fe-4S Mo/W bis-MGD-type" evidence="5">
    <location>
        <begin position="1"/>
        <end position="57"/>
    </location>
</feature>
<dbReference type="Gene3D" id="3.40.228.10">
    <property type="entry name" value="Dimethylsulfoxide Reductase, domain 2"/>
    <property type="match status" value="1"/>
</dbReference>
<dbReference type="PANTHER" id="PTHR43742:SF6">
    <property type="entry name" value="OXIDOREDUCTASE YYAE-RELATED"/>
    <property type="match status" value="1"/>
</dbReference>